<keyword evidence="3" id="KW-1185">Reference proteome</keyword>
<evidence type="ECO:0000313" key="2">
    <source>
        <dbReference type="EMBL" id="GAU11173.1"/>
    </source>
</evidence>
<organism evidence="2 3">
    <name type="scientific">Trifolium subterraneum</name>
    <name type="common">Subterranean clover</name>
    <dbReference type="NCBI Taxonomy" id="3900"/>
    <lineage>
        <taxon>Eukaryota</taxon>
        <taxon>Viridiplantae</taxon>
        <taxon>Streptophyta</taxon>
        <taxon>Embryophyta</taxon>
        <taxon>Tracheophyta</taxon>
        <taxon>Spermatophyta</taxon>
        <taxon>Magnoliopsida</taxon>
        <taxon>eudicotyledons</taxon>
        <taxon>Gunneridae</taxon>
        <taxon>Pentapetalae</taxon>
        <taxon>rosids</taxon>
        <taxon>fabids</taxon>
        <taxon>Fabales</taxon>
        <taxon>Fabaceae</taxon>
        <taxon>Papilionoideae</taxon>
        <taxon>50 kb inversion clade</taxon>
        <taxon>NPAAA clade</taxon>
        <taxon>Hologalegina</taxon>
        <taxon>IRL clade</taxon>
        <taxon>Trifolieae</taxon>
        <taxon>Trifolium</taxon>
    </lineage>
</organism>
<name>A0A2Z6LGD6_TRISU</name>
<protein>
    <submittedName>
        <fullName evidence="2">Uncharacterized protein</fullName>
    </submittedName>
</protein>
<dbReference type="EMBL" id="DF973113">
    <property type="protein sequence ID" value="GAU11173.1"/>
    <property type="molecule type" value="Genomic_DNA"/>
</dbReference>
<evidence type="ECO:0000256" key="1">
    <source>
        <dbReference type="SAM" id="MobiDB-lite"/>
    </source>
</evidence>
<sequence length="66" mass="6827">MNLKVRVNQGTTGLGKKRWRGGKNCDASAIASPPPCLKLTELKSSSNSLVPPGIKGDGSKGSDITC</sequence>
<dbReference type="AlphaFoldDB" id="A0A2Z6LGD6"/>
<gene>
    <name evidence="2" type="ORF">TSUD_197970</name>
</gene>
<reference evidence="3" key="1">
    <citation type="journal article" date="2017" name="Front. Plant Sci.">
        <title>Climate Clever Clovers: New Paradigm to Reduce the Environmental Footprint of Ruminants by Breeding Low Methanogenic Forages Utilizing Haplotype Variation.</title>
        <authorList>
            <person name="Kaur P."/>
            <person name="Appels R."/>
            <person name="Bayer P.E."/>
            <person name="Keeble-Gagnere G."/>
            <person name="Wang J."/>
            <person name="Hirakawa H."/>
            <person name="Shirasawa K."/>
            <person name="Vercoe P."/>
            <person name="Stefanova K."/>
            <person name="Durmic Z."/>
            <person name="Nichols P."/>
            <person name="Revell C."/>
            <person name="Isobe S.N."/>
            <person name="Edwards D."/>
            <person name="Erskine W."/>
        </authorList>
    </citation>
    <scope>NUCLEOTIDE SEQUENCE [LARGE SCALE GENOMIC DNA]</scope>
    <source>
        <strain evidence="3">cv. Daliak</strain>
    </source>
</reference>
<proteinExistence type="predicted"/>
<evidence type="ECO:0000313" key="3">
    <source>
        <dbReference type="Proteomes" id="UP000242715"/>
    </source>
</evidence>
<dbReference type="Proteomes" id="UP000242715">
    <property type="component" value="Unassembled WGS sequence"/>
</dbReference>
<accession>A0A2Z6LGD6</accession>
<feature type="region of interest" description="Disordered" evidence="1">
    <location>
        <begin position="43"/>
        <end position="66"/>
    </location>
</feature>